<evidence type="ECO:0000313" key="2">
    <source>
        <dbReference type="Proteomes" id="UP000829276"/>
    </source>
</evidence>
<name>A0AC61TRS3_9CAUD</name>
<reference evidence="1" key="1">
    <citation type="submission" date="2022-02" db="EMBL/GenBank/DDBJ databases">
        <authorList>
            <person name="Nazir A."/>
            <person name="Chen Y."/>
            <person name="Liu Y."/>
        </authorList>
    </citation>
    <scope>NUCLEOTIDE SEQUENCE</scope>
</reference>
<dbReference type="EMBL" id="OM634653">
    <property type="protein sequence ID" value="UNH58389.1"/>
    <property type="molecule type" value="Genomic_DNA"/>
</dbReference>
<dbReference type="Proteomes" id="UP000829276">
    <property type="component" value="Segment"/>
</dbReference>
<sequence>MKNYREMGEVDLKLQLLSGSDIRVDDAVVISPYTIDEIREYGYSEYMGNLQWLSLTVEDFVSSVLDLEKRVMLEVEKSKLKAFDFYVKLGGQEMLDGLISALGMVFKTDDVKLISDGLVAIDFEKLGIVFEGEDGKYYLNEDKLDEVPATELKFVHRDNFDEIVEIVKTQNYLTKPIEKINGSNPADEETKKLMEHMENMRNKVNEKKRLQKEMDGESDNIDISDIISSVTAKSNSIDKFNVWSLTLYQLYDEYARLELIDNYDFSIRAMMAGAEKIDLKHWSSRI</sequence>
<evidence type="ECO:0000313" key="1">
    <source>
        <dbReference type="EMBL" id="UNH58389.1"/>
    </source>
</evidence>
<keyword evidence="2" id="KW-1185">Reference proteome</keyword>
<proteinExistence type="predicted"/>
<accession>A0AC61TRS3</accession>
<organism evidence="1 2">
    <name type="scientific">Bacillus phage vB_BsuS_PJN02</name>
    <dbReference type="NCBI Taxonomy" id="2920374"/>
    <lineage>
        <taxon>Viruses</taxon>
        <taxon>Duplodnaviria</taxon>
        <taxon>Heunggongvirae</taxon>
        <taxon>Uroviricota</taxon>
        <taxon>Caudoviricetes</taxon>
        <taxon>Heleneionescovirinae</taxon>
        <taxon>Zhangjivirus</taxon>
        <taxon>Zhangjivirus PJN02</taxon>
    </lineage>
</organism>
<protein>
    <submittedName>
        <fullName evidence="1">Tail assembly chaperone</fullName>
    </submittedName>
</protein>